<dbReference type="GO" id="GO:0005524">
    <property type="term" value="F:ATP binding"/>
    <property type="evidence" value="ECO:0007669"/>
    <property type="project" value="UniProtKB-KW"/>
</dbReference>
<dbReference type="InterPro" id="IPR041664">
    <property type="entry name" value="AAA_16"/>
</dbReference>
<dbReference type="PRINTS" id="PR00038">
    <property type="entry name" value="HTHLUXR"/>
</dbReference>
<evidence type="ECO:0000256" key="1">
    <source>
        <dbReference type="ARBA" id="ARBA00022741"/>
    </source>
</evidence>
<dbReference type="InterPro" id="IPR000792">
    <property type="entry name" value="Tscrpt_reg_LuxR_C"/>
</dbReference>
<dbReference type="Gene3D" id="1.10.10.10">
    <property type="entry name" value="Winged helix-like DNA-binding domain superfamily/Winged helix DNA-binding domain"/>
    <property type="match status" value="1"/>
</dbReference>
<sequence>MTTTPAQTFVLGRLVEQAAIGELLGAPHRGPSGLILSGEAGIGKTTLWNLAVDRARAAGLRVLAARPGAAEGQLSFAGLFDLLDPCWDEVRGSLPAPQRDALDVVLLRSGPRETPVDPRTVGVASLSVLRTLTQRGPTVLAVDDLQWLDRSSLQAIEYALRRVSTEPLILLASVRAATPDAAPIGLSDTRFDLTRIQLGPLGLAELHRLVRLRAGLELSRPVLTHMHQICGGNPLFALETAARLRREAPSSPAARLPAPRSVTDLIGERVAALPADTRAALLYVAALAQPSTRDVRAAMAVPDGEISPLAAAEEAGLIEARDGRVAFSHPLFATAVYAEASSERVQDVHRRLSDVVADDEARAWHLALAADGFDESLAAPLDKAAERALARGAPARAAQLWEMAAFHTPARDEPTRQRRLTQQARCLFTAGDTGTARGILERAVTGMPPGRVKAGALSALAEILFYEGSTVEAASTCREALDVTGGDPVMEATLHLRLAWFSTHDSATQTTSSRKALAILREQGPAADPELLALALAVTAMYRMMSGGGLSHEDVTEAARLFPVSSPRTWAGSWAWTAIADWARYFHPHRARELFEARYHWTAERGDEQQGHMLMLLSELDCWLGDWRSARERAVTALELLEQTGQRRWCGFCLYALALIEAHLGDVPAARGHASRGLALADAGDDPYVAVLHLQVLGFIELSTGQAAQAVTYLDRAGGLVARMGIADPARFSFHGDQVEALIATGELDTAAARLRELADRHAAAPRPALTIALGRSRALLLLATGDAPAAEAAIEATLAEQAGVPMPFELARSLLVKGCVLRARKQKKAAREALLSAQEIFTRLGAVLWSRRTADELSRCGQRHFPPLELTPTEARIAALVIGGMTNREVAATAHVSVKTVEANLSSVYRKLGIRGRVELITHERAPAVDRRP</sequence>
<keyword evidence="2" id="KW-0067">ATP-binding</keyword>
<dbReference type="PANTHER" id="PTHR16305:SF35">
    <property type="entry name" value="TRANSCRIPTIONAL ACTIVATOR DOMAIN"/>
    <property type="match status" value="1"/>
</dbReference>
<dbReference type="Pfam" id="PF00196">
    <property type="entry name" value="GerE"/>
    <property type="match status" value="1"/>
</dbReference>
<organism evidence="4 5">
    <name type="scientific">Phytomonospora endophytica</name>
    <dbReference type="NCBI Taxonomy" id="714109"/>
    <lineage>
        <taxon>Bacteria</taxon>
        <taxon>Bacillati</taxon>
        <taxon>Actinomycetota</taxon>
        <taxon>Actinomycetes</taxon>
        <taxon>Micromonosporales</taxon>
        <taxon>Micromonosporaceae</taxon>
        <taxon>Phytomonospora</taxon>
    </lineage>
</organism>
<reference evidence="4 5" key="1">
    <citation type="submission" date="2020-08" db="EMBL/GenBank/DDBJ databases">
        <title>Genomic Encyclopedia of Type Strains, Phase IV (KMG-IV): sequencing the most valuable type-strain genomes for metagenomic binning, comparative biology and taxonomic classification.</title>
        <authorList>
            <person name="Goeker M."/>
        </authorList>
    </citation>
    <scope>NUCLEOTIDE SEQUENCE [LARGE SCALE GENOMIC DNA]</scope>
    <source>
        <strain evidence="4 5">YIM 65646</strain>
    </source>
</reference>
<evidence type="ECO:0000256" key="2">
    <source>
        <dbReference type="ARBA" id="ARBA00022840"/>
    </source>
</evidence>
<dbReference type="SUPFAM" id="SSF46894">
    <property type="entry name" value="C-terminal effector domain of the bipartite response regulators"/>
    <property type="match status" value="1"/>
</dbReference>
<dbReference type="EMBL" id="JACHGT010000004">
    <property type="protein sequence ID" value="MBB6034272.1"/>
    <property type="molecule type" value="Genomic_DNA"/>
</dbReference>
<dbReference type="GO" id="GO:0005737">
    <property type="term" value="C:cytoplasm"/>
    <property type="evidence" value="ECO:0007669"/>
    <property type="project" value="TreeGrafter"/>
</dbReference>
<dbReference type="Gene3D" id="1.25.40.10">
    <property type="entry name" value="Tetratricopeptide repeat domain"/>
    <property type="match status" value="2"/>
</dbReference>
<dbReference type="SUPFAM" id="SSF48452">
    <property type="entry name" value="TPR-like"/>
    <property type="match status" value="2"/>
</dbReference>
<proteinExistence type="predicted"/>
<dbReference type="Proteomes" id="UP000548476">
    <property type="component" value="Unassembled WGS sequence"/>
</dbReference>
<protein>
    <submittedName>
        <fullName evidence="4">DNA-binding CsgD family transcriptional regulator</fullName>
    </submittedName>
</protein>
<gene>
    <name evidence="4" type="ORF">HNR73_002122</name>
</gene>
<dbReference type="Pfam" id="PF13191">
    <property type="entry name" value="AAA_16"/>
    <property type="match status" value="1"/>
</dbReference>
<dbReference type="InterPro" id="IPR036388">
    <property type="entry name" value="WH-like_DNA-bd_sf"/>
</dbReference>
<evidence type="ECO:0000313" key="5">
    <source>
        <dbReference type="Proteomes" id="UP000548476"/>
    </source>
</evidence>
<dbReference type="InterPro" id="IPR016032">
    <property type="entry name" value="Sig_transdc_resp-reg_C-effctor"/>
</dbReference>
<accession>A0A841FL44</accession>
<dbReference type="AlphaFoldDB" id="A0A841FL44"/>
<dbReference type="GO" id="GO:0003677">
    <property type="term" value="F:DNA binding"/>
    <property type="evidence" value="ECO:0007669"/>
    <property type="project" value="UniProtKB-KW"/>
</dbReference>
<dbReference type="PANTHER" id="PTHR16305">
    <property type="entry name" value="TESTICULAR SOLUBLE ADENYLYL CYCLASE"/>
    <property type="match status" value="1"/>
</dbReference>
<dbReference type="InterPro" id="IPR027417">
    <property type="entry name" value="P-loop_NTPase"/>
</dbReference>
<keyword evidence="4" id="KW-0238">DNA-binding</keyword>
<evidence type="ECO:0000259" key="3">
    <source>
        <dbReference type="PROSITE" id="PS50043"/>
    </source>
</evidence>
<dbReference type="InterPro" id="IPR011990">
    <property type="entry name" value="TPR-like_helical_dom_sf"/>
</dbReference>
<name>A0A841FL44_9ACTN</name>
<comment type="caution">
    <text evidence="4">The sequence shown here is derived from an EMBL/GenBank/DDBJ whole genome shotgun (WGS) entry which is preliminary data.</text>
</comment>
<dbReference type="GO" id="GO:0006355">
    <property type="term" value="P:regulation of DNA-templated transcription"/>
    <property type="evidence" value="ECO:0007669"/>
    <property type="project" value="InterPro"/>
</dbReference>
<dbReference type="PROSITE" id="PS50043">
    <property type="entry name" value="HTH_LUXR_2"/>
    <property type="match status" value="1"/>
</dbReference>
<keyword evidence="1" id="KW-0547">Nucleotide-binding</keyword>
<dbReference type="SMART" id="SM00421">
    <property type="entry name" value="HTH_LUXR"/>
    <property type="match status" value="1"/>
</dbReference>
<keyword evidence="5" id="KW-1185">Reference proteome</keyword>
<feature type="domain" description="HTH luxR-type" evidence="3">
    <location>
        <begin position="864"/>
        <end position="929"/>
    </location>
</feature>
<evidence type="ECO:0000313" key="4">
    <source>
        <dbReference type="EMBL" id="MBB6034272.1"/>
    </source>
</evidence>
<dbReference type="RefSeq" id="WP_184787147.1">
    <property type="nucleotide sequence ID" value="NZ_BONT01000045.1"/>
</dbReference>
<dbReference type="GO" id="GO:0004016">
    <property type="term" value="F:adenylate cyclase activity"/>
    <property type="evidence" value="ECO:0007669"/>
    <property type="project" value="TreeGrafter"/>
</dbReference>
<dbReference type="SUPFAM" id="SSF52540">
    <property type="entry name" value="P-loop containing nucleoside triphosphate hydrolases"/>
    <property type="match status" value="1"/>
</dbReference>
<dbReference type="CDD" id="cd06170">
    <property type="entry name" value="LuxR_C_like"/>
    <property type="match status" value="1"/>
</dbReference>